<dbReference type="PANTHER" id="PTHR30461:SF23">
    <property type="entry name" value="DNA RECOMBINASE-RELATED"/>
    <property type="match status" value="1"/>
</dbReference>
<dbReference type="InterPro" id="IPR011109">
    <property type="entry name" value="DNA_bind_recombinase_dom"/>
</dbReference>
<evidence type="ECO:0000313" key="3">
    <source>
        <dbReference type="Proteomes" id="UP000536179"/>
    </source>
</evidence>
<dbReference type="EMBL" id="JACHXU010000003">
    <property type="protein sequence ID" value="MBB3205491.1"/>
    <property type="molecule type" value="Genomic_DNA"/>
</dbReference>
<dbReference type="GO" id="GO:0003677">
    <property type="term" value="F:DNA binding"/>
    <property type="evidence" value="ECO:0007669"/>
    <property type="project" value="InterPro"/>
</dbReference>
<keyword evidence="3" id="KW-1185">Reference proteome</keyword>
<dbReference type="AlphaFoldDB" id="A0A7W5H557"/>
<feature type="domain" description="Recombinase" evidence="1">
    <location>
        <begin position="207"/>
        <end position="330"/>
    </location>
</feature>
<dbReference type="Pfam" id="PF00239">
    <property type="entry name" value="Resolvase"/>
    <property type="match status" value="1"/>
</dbReference>
<gene>
    <name evidence="2" type="ORF">FHS27_001291</name>
</gene>
<protein>
    <submittedName>
        <fullName evidence="2">DNA invertase Pin-like site-specific DNA recombinase</fullName>
    </submittedName>
</protein>
<proteinExistence type="predicted"/>
<dbReference type="Gene3D" id="3.90.1750.20">
    <property type="entry name" value="Putative Large Serine Recombinase, Chain B, Domain 2"/>
    <property type="match status" value="1"/>
</dbReference>
<dbReference type="Pfam" id="PF07508">
    <property type="entry name" value="Recombinase"/>
    <property type="match status" value="1"/>
</dbReference>
<dbReference type="GO" id="GO:0000150">
    <property type="term" value="F:DNA strand exchange activity"/>
    <property type="evidence" value="ECO:0007669"/>
    <property type="project" value="InterPro"/>
</dbReference>
<sequence>MRKDFDVNHWWEIEIPDADAPPLVRAVAYYRHSAQDRQENSIPIQQDQVRAWAREHGVEIIREFCDAGRSGLNSEGRPAFTEMMEEWIAKRNDFEYVLCLDVSRWGRFQDIDLSAQFSAICKKNKKQVIYTTIGKPKENDPLYPVYVQFERFRAAQYSRELSDKVWRGCVKIAEQGYLAGGPPPYGLARLLLDENRKPLHVLEAGQHKGIQNQRVTLTAGPPEEVAVIERIFDEFVVKGFSEYKIAEGLNDDGIPSPSNGRWGAGGVIARLRNEKYAGTMVYNQTSGKLKTPKLPNPPELWVRTPEAFPGIVEAELFLQAQEILEKRKQRYDPQYMLRVLDELYRSRGMVRPGLLRLDDELPSSGAYSRQFGSLDQAFQNLFDGERGKARENVHEQIRGHIPEVTTYSDFLVLDQKLTVSIQPAVPIPHGYEFYWPIRRDPRPVIDMTLGVLLSEPADFNILGFIALPRFGSDSKPLRFTSSSVRTELFGRTDLQFLQQLL</sequence>
<reference evidence="2 3" key="1">
    <citation type="submission" date="2020-08" db="EMBL/GenBank/DDBJ databases">
        <title>Genomic Encyclopedia of Type Strains, Phase III (KMG-III): the genomes of soil and plant-associated and newly described type strains.</title>
        <authorList>
            <person name="Whitman W."/>
        </authorList>
    </citation>
    <scope>NUCLEOTIDE SEQUENCE [LARGE SCALE GENOMIC DNA]</scope>
    <source>
        <strain evidence="2 3">CECT 8075</strain>
    </source>
</reference>
<name>A0A7W5H557_9BACT</name>
<evidence type="ECO:0000259" key="1">
    <source>
        <dbReference type="PROSITE" id="PS51737"/>
    </source>
</evidence>
<dbReference type="Gene3D" id="3.40.50.1390">
    <property type="entry name" value="Resolvase, N-terminal catalytic domain"/>
    <property type="match status" value="1"/>
</dbReference>
<accession>A0A7W5H557</accession>
<evidence type="ECO:0000313" key="2">
    <source>
        <dbReference type="EMBL" id="MBB3205491.1"/>
    </source>
</evidence>
<dbReference type="PROSITE" id="PS51737">
    <property type="entry name" value="RECOMBINASE_DNA_BIND"/>
    <property type="match status" value="1"/>
</dbReference>
<dbReference type="InterPro" id="IPR050639">
    <property type="entry name" value="SSR_resolvase"/>
</dbReference>
<organism evidence="2 3">
    <name type="scientific">Aporhodopirellula rubra</name>
    <dbReference type="NCBI Taxonomy" id="980271"/>
    <lineage>
        <taxon>Bacteria</taxon>
        <taxon>Pseudomonadati</taxon>
        <taxon>Planctomycetota</taxon>
        <taxon>Planctomycetia</taxon>
        <taxon>Pirellulales</taxon>
        <taxon>Pirellulaceae</taxon>
        <taxon>Aporhodopirellula</taxon>
    </lineage>
</organism>
<comment type="caution">
    <text evidence="2">The sequence shown here is derived from an EMBL/GenBank/DDBJ whole genome shotgun (WGS) entry which is preliminary data.</text>
</comment>
<dbReference type="SMART" id="SM00857">
    <property type="entry name" value="Resolvase"/>
    <property type="match status" value="1"/>
</dbReference>
<dbReference type="Proteomes" id="UP000536179">
    <property type="component" value="Unassembled WGS sequence"/>
</dbReference>
<dbReference type="CDD" id="cd00338">
    <property type="entry name" value="Ser_Recombinase"/>
    <property type="match status" value="1"/>
</dbReference>
<dbReference type="InterPro" id="IPR038109">
    <property type="entry name" value="DNA_bind_recomb_sf"/>
</dbReference>
<dbReference type="PANTHER" id="PTHR30461">
    <property type="entry name" value="DNA-INVERTASE FROM LAMBDOID PROPHAGE"/>
    <property type="match status" value="1"/>
</dbReference>
<dbReference type="InterPro" id="IPR006119">
    <property type="entry name" value="Resolv_N"/>
</dbReference>
<dbReference type="SUPFAM" id="SSF53041">
    <property type="entry name" value="Resolvase-like"/>
    <property type="match status" value="1"/>
</dbReference>
<dbReference type="InterPro" id="IPR036162">
    <property type="entry name" value="Resolvase-like_N_sf"/>
</dbReference>